<keyword evidence="4" id="KW-1185">Reference proteome</keyword>
<feature type="domain" description="DUF7930" evidence="2">
    <location>
        <begin position="195"/>
        <end position="265"/>
    </location>
</feature>
<evidence type="ECO:0000259" key="2">
    <source>
        <dbReference type="Pfam" id="PF25558"/>
    </source>
</evidence>
<accession>A0A9P1IPL6</accession>
<gene>
    <name evidence="3" type="ORF">CAMP_LOCUS11488</name>
</gene>
<dbReference type="OrthoDB" id="5789733at2759"/>
<sequence length="328" mass="37019">MSGQLNLQGIITKIETKFAYVTCTEEDSDKKFSVFVPLGASVPKDQDFPDLLEVYSIGDRVYVKAVHQGYIKNGCALRGVRMRKMPPPKSSSSANTSSGSIKNADSLTTSHDDYKKFRVTTVTETFAYVDGLNLGPIFVPGGAFDSNETTRLNAHLKVDDILVVRIEEQPEMSGCRYKAKFAKKLIAGTEGQRRSIGKITKLEDYYCEVFDLEVSQYIYCNMLTYTGGDFGINADKLTDVVTLGELVMFTAEIRGSQYRAVNWHTFNSRNVVVEDILKLFNKSYKDSFTQTNQPMEFRLLGNVLHNHPEWIQEYPTMFGLIDPRILNK</sequence>
<dbReference type="Pfam" id="PF25558">
    <property type="entry name" value="DUF7930"/>
    <property type="match status" value="1"/>
</dbReference>
<evidence type="ECO:0000256" key="1">
    <source>
        <dbReference type="SAM" id="MobiDB-lite"/>
    </source>
</evidence>
<feature type="compositionally biased region" description="Low complexity" evidence="1">
    <location>
        <begin position="90"/>
        <end position="100"/>
    </location>
</feature>
<feature type="region of interest" description="Disordered" evidence="1">
    <location>
        <begin position="82"/>
        <end position="105"/>
    </location>
</feature>
<proteinExistence type="predicted"/>
<name>A0A9P1IPL6_9PELO</name>
<dbReference type="InterPro" id="IPR057690">
    <property type="entry name" value="DUF7930"/>
</dbReference>
<dbReference type="EMBL" id="CANHGI010000004">
    <property type="protein sequence ID" value="CAI5448851.1"/>
    <property type="molecule type" value="Genomic_DNA"/>
</dbReference>
<dbReference type="Proteomes" id="UP001152747">
    <property type="component" value="Unassembled WGS sequence"/>
</dbReference>
<comment type="caution">
    <text evidence="3">The sequence shown here is derived from an EMBL/GenBank/DDBJ whole genome shotgun (WGS) entry which is preliminary data.</text>
</comment>
<organism evidence="3 4">
    <name type="scientific">Caenorhabditis angaria</name>
    <dbReference type="NCBI Taxonomy" id="860376"/>
    <lineage>
        <taxon>Eukaryota</taxon>
        <taxon>Metazoa</taxon>
        <taxon>Ecdysozoa</taxon>
        <taxon>Nematoda</taxon>
        <taxon>Chromadorea</taxon>
        <taxon>Rhabditida</taxon>
        <taxon>Rhabditina</taxon>
        <taxon>Rhabditomorpha</taxon>
        <taxon>Rhabditoidea</taxon>
        <taxon>Rhabditidae</taxon>
        <taxon>Peloderinae</taxon>
        <taxon>Caenorhabditis</taxon>
    </lineage>
</organism>
<dbReference type="AlphaFoldDB" id="A0A9P1IPL6"/>
<reference evidence="3" key="1">
    <citation type="submission" date="2022-11" db="EMBL/GenBank/DDBJ databases">
        <authorList>
            <person name="Kikuchi T."/>
        </authorList>
    </citation>
    <scope>NUCLEOTIDE SEQUENCE</scope>
    <source>
        <strain evidence="3">PS1010</strain>
    </source>
</reference>
<protein>
    <recommendedName>
        <fullName evidence="2">DUF7930 domain-containing protein</fullName>
    </recommendedName>
</protein>
<evidence type="ECO:0000313" key="3">
    <source>
        <dbReference type="EMBL" id="CAI5448851.1"/>
    </source>
</evidence>
<evidence type="ECO:0000313" key="4">
    <source>
        <dbReference type="Proteomes" id="UP001152747"/>
    </source>
</evidence>